<dbReference type="Proteomes" id="UP000256253">
    <property type="component" value="Unassembled WGS sequence"/>
</dbReference>
<evidence type="ECO:0000256" key="2">
    <source>
        <dbReference type="SAM" id="Phobius"/>
    </source>
</evidence>
<gene>
    <name evidence="3" type="ORF">DFJ65_2213</name>
</gene>
<feature type="compositionally biased region" description="Polar residues" evidence="1">
    <location>
        <begin position="140"/>
        <end position="152"/>
    </location>
</feature>
<dbReference type="AlphaFoldDB" id="A0A3D9UNY1"/>
<feature type="region of interest" description="Disordered" evidence="1">
    <location>
        <begin position="140"/>
        <end position="173"/>
    </location>
</feature>
<evidence type="ECO:0000313" key="4">
    <source>
        <dbReference type="Proteomes" id="UP000256253"/>
    </source>
</evidence>
<reference evidence="3 4" key="1">
    <citation type="submission" date="2018-08" db="EMBL/GenBank/DDBJ databases">
        <title>Sequencing the genomes of 1000 actinobacteria strains.</title>
        <authorList>
            <person name="Klenk H.-P."/>
        </authorList>
    </citation>
    <scope>NUCLEOTIDE SEQUENCE [LARGE SCALE GENOMIC DNA]</scope>
    <source>
        <strain evidence="3 4">DSM 22967</strain>
    </source>
</reference>
<dbReference type="NCBIfam" id="NF008528">
    <property type="entry name" value="PRK11463.1-2"/>
    <property type="match status" value="1"/>
</dbReference>
<dbReference type="PANTHER" id="PTHR35335:SF1">
    <property type="entry name" value="UPF0716 PROTEIN FXSA"/>
    <property type="match status" value="1"/>
</dbReference>
<dbReference type="Pfam" id="PF04186">
    <property type="entry name" value="FxsA"/>
    <property type="match status" value="1"/>
</dbReference>
<evidence type="ECO:0000256" key="1">
    <source>
        <dbReference type="SAM" id="MobiDB-lite"/>
    </source>
</evidence>
<keyword evidence="4" id="KW-1185">Reference proteome</keyword>
<keyword evidence="2" id="KW-0812">Transmembrane</keyword>
<accession>A0A3D9UNY1</accession>
<organism evidence="3 4">
    <name type="scientific">Calidifontibacter indicus</name>
    <dbReference type="NCBI Taxonomy" id="419650"/>
    <lineage>
        <taxon>Bacteria</taxon>
        <taxon>Bacillati</taxon>
        <taxon>Actinomycetota</taxon>
        <taxon>Actinomycetes</taxon>
        <taxon>Micrococcales</taxon>
        <taxon>Dermacoccaceae</taxon>
        <taxon>Calidifontibacter</taxon>
    </lineage>
</organism>
<feature type="transmembrane region" description="Helical" evidence="2">
    <location>
        <begin position="36"/>
        <end position="54"/>
    </location>
</feature>
<feature type="transmembrane region" description="Helical" evidence="2">
    <location>
        <begin position="12"/>
        <end position="30"/>
    </location>
</feature>
<evidence type="ECO:0000313" key="3">
    <source>
        <dbReference type="EMBL" id="REF31168.1"/>
    </source>
</evidence>
<dbReference type="EMBL" id="QTUA01000001">
    <property type="protein sequence ID" value="REF31168.1"/>
    <property type="molecule type" value="Genomic_DNA"/>
</dbReference>
<name>A0A3D9UNY1_9MICO</name>
<keyword evidence="2" id="KW-1133">Transmembrane helix</keyword>
<dbReference type="InterPro" id="IPR007313">
    <property type="entry name" value="FxsA"/>
</dbReference>
<dbReference type="RefSeq" id="WP_115923055.1">
    <property type="nucleotide sequence ID" value="NZ_QTUA01000001.1"/>
</dbReference>
<dbReference type="PANTHER" id="PTHR35335">
    <property type="entry name" value="UPF0716 PROTEIN FXSA"/>
    <property type="match status" value="1"/>
</dbReference>
<feature type="transmembrane region" description="Helical" evidence="2">
    <location>
        <begin position="83"/>
        <end position="108"/>
    </location>
</feature>
<dbReference type="OrthoDB" id="9792788at2"/>
<comment type="caution">
    <text evidence="3">The sequence shown here is derived from an EMBL/GenBank/DDBJ whole genome shotgun (WGS) entry which is preliminary data.</text>
</comment>
<protein>
    <submittedName>
        <fullName evidence="3">UPF0716 protein FxsA</fullName>
    </submittedName>
</protein>
<sequence>MAARRGRIGWAMFLFFLVMPVIEVIVIIMVGRRIGAWQTLGLLVLWSVVGAWLVKRQWRTAWRGLRTALQTGKMPARELTDAALVLIGGALLFLPGFVTDVLGLLLVLPFTRPLARPLLQAAVARRVLAGSGFAMQATETTYDSRPPHQQQDGRAAPGNAAGEEIIEGEIVDD</sequence>
<proteinExistence type="predicted"/>
<keyword evidence="2" id="KW-0472">Membrane</keyword>
<dbReference type="GO" id="GO:0016020">
    <property type="term" value="C:membrane"/>
    <property type="evidence" value="ECO:0007669"/>
    <property type="project" value="InterPro"/>
</dbReference>
<feature type="compositionally biased region" description="Acidic residues" evidence="1">
    <location>
        <begin position="164"/>
        <end position="173"/>
    </location>
</feature>